<keyword evidence="4" id="KW-0326">Glycosidase</keyword>
<dbReference type="EMBL" id="CP003107">
    <property type="protein sequence ID" value="AET57449.1"/>
    <property type="molecule type" value="Genomic_DNA"/>
</dbReference>
<accession>G7VT34</accession>
<dbReference type="eggNOG" id="COG0383">
    <property type="taxonomic scope" value="Bacteria"/>
</dbReference>
<dbReference type="SMART" id="SM00872">
    <property type="entry name" value="Alpha-mann_mid"/>
    <property type="match status" value="1"/>
</dbReference>
<dbReference type="InterPro" id="IPR041509">
    <property type="entry name" value="GH38_beta-1"/>
</dbReference>
<dbReference type="Pfam" id="PF17677">
    <property type="entry name" value="Glyco_hydro38C2"/>
    <property type="match status" value="1"/>
</dbReference>
<dbReference type="Gene3D" id="3.20.110.10">
    <property type="entry name" value="Glycoside hydrolase 38, N terminal domain"/>
    <property type="match status" value="1"/>
</dbReference>
<reference evidence="6 7" key="3">
    <citation type="journal article" date="2012" name="J. Bacteriol.">
        <title>Genome Sequence of Paenibacillus terrae HPL-003, a Xylanase-Producing Bacterium Isolated from Soil Found in Forest Residue.</title>
        <authorList>
            <person name="Shin S.H."/>
            <person name="Kim S."/>
            <person name="Kim J.Y."/>
            <person name="Song H.Y."/>
            <person name="Cho S.J."/>
            <person name="Kim D.R."/>
            <person name="Lee K.I."/>
            <person name="Lim H.K."/>
            <person name="Park N.J."/>
            <person name="Hwang I.T."/>
            <person name="Yang K.S."/>
        </authorList>
    </citation>
    <scope>NUCLEOTIDE SEQUENCE [LARGE SCALE GENOMIC DNA]</scope>
    <source>
        <strain evidence="6 7">HPL-003</strain>
    </source>
</reference>
<dbReference type="KEGG" id="pta:HPL003_03355"/>
<dbReference type="Pfam" id="PF07748">
    <property type="entry name" value="Glyco_hydro_38C"/>
    <property type="match status" value="1"/>
</dbReference>
<reference evidence="7" key="1">
    <citation type="submission" date="2011-11" db="EMBL/GenBank/DDBJ databases">
        <title>Complete sequence of Paenibacillus terrae HPL-003.</title>
        <authorList>
            <person name="Shin S.H."/>
            <person name="Kim S."/>
            <person name="Kim J.Y."/>
        </authorList>
    </citation>
    <scope>NUCLEOTIDE SEQUENCE [LARGE SCALE GENOMIC DNA]</scope>
    <source>
        <strain evidence="7">HPL-003</strain>
    </source>
</reference>
<dbReference type="CDD" id="cd10814">
    <property type="entry name" value="GH38N_AMII_SpGH38_like"/>
    <property type="match status" value="1"/>
</dbReference>
<dbReference type="Gene3D" id="2.60.40.2220">
    <property type="match status" value="1"/>
</dbReference>
<dbReference type="InterPro" id="IPR041147">
    <property type="entry name" value="GH38_C"/>
</dbReference>
<dbReference type="InterPro" id="IPR015341">
    <property type="entry name" value="Glyco_hydro_38_cen"/>
</dbReference>
<dbReference type="GO" id="GO:0009313">
    <property type="term" value="P:oligosaccharide catabolic process"/>
    <property type="evidence" value="ECO:0007669"/>
    <property type="project" value="TreeGrafter"/>
</dbReference>
<dbReference type="Proteomes" id="UP000005876">
    <property type="component" value="Chromosome"/>
</dbReference>
<dbReference type="InterPro" id="IPR028995">
    <property type="entry name" value="Glyco_hydro_57/38_cen_sf"/>
</dbReference>
<comment type="similarity">
    <text evidence="1">Belongs to the glycosyl hydrolase 38 family.</text>
</comment>
<dbReference type="InterPro" id="IPR027291">
    <property type="entry name" value="Glyco_hydro_38_N_sf"/>
</dbReference>
<dbReference type="Gene3D" id="2.60.40.2210">
    <property type="match status" value="1"/>
</dbReference>
<evidence type="ECO:0000313" key="6">
    <source>
        <dbReference type="EMBL" id="AET57449.1"/>
    </source>
</evidence>
<protein>
    <submittedName>
        <fullName evidence="6">Glycoside hydrolase family protein</fullName>
    </submittedName>
</protein>
<dbReference type="InterPro" id="IPR011330">
    <property type="entry name" value="Glyco_hydro/deAcase_b/a-brl"/>
</dbReference>
<gene>
    <name evidence="6" type="ordered locus">HPL003_03355</name>
</gene>
<dbReference type="AlphaFoldDB" id="G7VT34"/>
<proteinExistence type="inferred from homology"/>
<dbReference type="GO" id="GO:0046872">
    <property type="term" value="F:metal ion binding"/>
    <property type="evidence" value="ECO:0007669"/>
    <property type="project" value="UniProtKB-KW"/>
</dbReference>
<dbReference type="InterPro" id="IPR037094">
    <property type="entry name" value="Glyco_hydro_38_cen_sf"/>
</dbReference>
<dbReference type="Gene3D" id="2.70.98.30">
    <property type="entry name" value="Golgi alpha-mannosidase II, domain 4"/>
    <property type="match status" value="1"/>
</dbReference>
<dbReference type="SUPFAM" id="SSF74650">
    <property type="entry name" value="Galactose mutarotase-like"/>
    <property type="match status" value="1"/>
</dbReference>
<dbReference type="Pfam" id="PF01074">
    <property type="entry name" value="Glyco_hydro_38N"/>
    <property type="match status" value="1"/>
</dbReference>
<evidence type="ECO:0000256" key="2">
    <source>
        <dbReference type="ARBA" id="ARBA00022723"/>
    </source>
</evidence>
<evidence type="ECO:0000259" key="5">
    <source>
        <dbReference type="SMART" id="SM00872"/>
    </source>
</evidence>
<name>G7VT34_PAETH</name>
<feature type="domain" description="Glycoside hydrolase family 38 central" evidence="5">
    <location>
        <begin position="319"/>
        <end position="392"/>
    </location>
</feature>
<evidence type="ECO:0000256" key="4">
    <source>
        <dbReference type="ARBA" id="ARBA00023295"/>
    </source>
</evidence>
<keyword evidence="3 6" id="KW-0378">Hydrolase</keyword>
<dbReference type="Gene3D" id="1.20.1270.50">
    <property type="entry name" value="Glycoside hydrolase family 38, central domain"/>
    <property type="match status" value="1"/>
</dbReference>
<dbReference type="HOGENOM" id="CLU_003442_2_1_9"/>
<dbReference type="InterPro" id="IPR011682">
    <property type="entry name" value="Glyco_hydro_38_C"/>
</dbReference>
<dbReference type="GO" id="GO:0030246">
    <property type="term" value="F:carbohydrate binding"/>
    <property type="evidence" value="ECO:0007669"/>
    <property type="project" value="InterPro"/>
</dbReference>
<dbReference type="Pfam" id="PF18438">
    <property type="entry name" value="Glyco_hydro_38"/>
    <property type="match status" value="1"/>
</dbReference>
<dbReference type="InterPro" id="IPR011013">
    <property type="entry name" value="Gal_mutarotase_sf_dom"/>
</dbReference>
<organism evidence="6 7">
    <name type="scientific">Paenibacillus terrae (strain HPL-003)</name>
    <dbReference type="NCBI Taxonomy" id="985665"/>
    <lineage>
        <taxon>Bacteria</taxon>
        <taxon>Bacillati</taxon>
        <taxon>Bacillota</taxon>
        <taxon>Bacilli</taxon>
        <taxon>Bacillales</taxon>
        <taxon>Paenibacillaceae</taxon>
        <taxon>Paenibacillus</taxon>
    </lineage>
</organism>
<sequence length="932" mass="105912">MMSEHVDEQINNQAIGGEAGEYTDIKTTAHIISHTHWDREWYLPYEKHHMRLISLMDSLLDKLEQDPDYKSFYLDGQTIILDDYLQVRPEHKERLEQQIRNGRIFIGPWYILQDAFLTSGEANVRNMQIGHRDAQRYGDPSKIGYFPDTFGLVGQTPQLMLQSGITNVFFGRGVKPTGFNNTVLDGGYESSFSELLWIGPDGSEVLGILFANWYSNGNEVPADEAGAKAYWERKLDDAQKYASTGELLFMNGCDHQPVQLDLPEAIRTAQKLYPDIEFVHSNFNDYLSSLKQASQRQLSSVKGEFRSQRTDGWGTLVNTASARVYLKQMNQLGQVILEKVAEPLATFAHLLGQAYPHHLFTYAWKTLMQNHPHDSICGCSVDEVHREMVTRFDKSRHVAESIVDESIEVIAQAVDTTGFSRYGEDALPLVIFNTSGWERSGVVSAELEVVRLYFREGYTLEEAAHRVKEVDLSGRVLVDSEGHPVACKVEDLGLQFGYDLPDDRFRQPYMCRRVRLTFEAERVPLLGLKTYAWLRSTVKPEYSSLFRSSRSMENDLLHVEIADNGSFTLTDKRTGRSYKDLGVYENVGDIGNEYMFRQPEGEQALTTEDLIADIRVLEDTPYQASVEMIHHWEIPASADETLEREQRELVYYPYRQAQRSRQTVPLTVRTVLSLSRNSSGVSIETTFNNHAKDHRLRALFPTDLDCAEHRVDSMFEIAIRDNEPAPEWENPSNTQHQQVFVDVRGEQAGLTVANFGLNEYEVLRDGRNTIAVTLLRSVGELGDWGWFPTPEAQCLGEQTARLEIIPHHGDGIQSGAYTAAYQYPIPWIVKQTGVHAGSVAPDYAPLDWKSVELAFSSMKMNELSGDVLLRWYNMSHSVAELTIKPGQQYDFYKSNILEEQGEGIAMDSSDELHQAVKPHEIITLGFKVKPQQ</sequence>
<dbReference type="PANTHER" id="PTHR46017">
    <property type="entry name" value="ALPHA-MANNOSIDASE 2C1"/>
    <property type="match status" value="1"/>
</dbReference>
<dbReference type="GO" id="GO:0004559">
    <property type="term" value="F:alpha-mannosidase activity"/>
    <property type="evidence" value="ECO:0007669"/>
    <property type="project" value="InterPro"/>
</dbReference>
<evidence type="ECO:0000256" key="3">
    <source>
        <dbReference type="ARBA" id="ARBA00022801"/>
    </source>
</evidence>
<dbReference type="SUPFAM" id="SSF88688">
    <property type="entry name" value="Families 57/38 glycoside transferase middle domain"/>
    <property type="match status" value="1"/>
</dbReference>
<dbReference type="InterPro" id="IPR000602">
    <property type="entry name" value="Glyco_hydro_38_N"/>
</dbReference>
<dbReference type="Pfam" id="PF09261">
    <property type="entry name" value="Alpha-mann_mid"/>
    <property type="match status" value="1"/>
</dbReference>
<dbReference type="GO" id="GO:0006013">
    <property type="term" value="P:mannose metabolic process"/>
    <property type="evidence" value="ECO:0007669"/>
    <property type="project" value="InterPro"/>
</dbReference>
<evidence type="ECO:0000313" key="7">
    <source>
        <dbReference type="Proteomes" id="UP000005876"/>
    </source>
</evidence>
<reference key="2">
    <citation type="submission" date="2011-11" db="EMBL/GenBank/DDBJ databases">
        <authorList>
            <person name="Shin S.H."/>
            <person name="Kim S."/>
            <person name="Kim J.Y."/>
        </authorList>
    </citation>
    <scope>NUCLEOTIDE SEQUENCE</scope>
    <source>
        <strain>HPL-003</strain>
    </source>
</reference>
<evidence type="ECO:0000256" key="1">
    <source>
        <dbReference type="ARBA" id="ARBA00009792"/>
    </source>
</evidence>
<dbReference type="STRING" id="985665.HPL003_03355"/>
<dbReference type="SUPFAM" id="SSF88713">
    <property type="entry name" value="Glycoside hydrolase/deacetylase"/>
    <property type="match status" value="1"/>
</dbReference>
<keyword evidence="2" id="KW-0479">Metal-binding</keyword>
<dbReference type="PANTHER" id="PTHR46017:SF2">
    <property type="entry name" value="MANNOSYLGLYCERATE HYDROLASE"/>
    <property type="match status" value="1"/>
</dbReference>